<keyword evidence="2" id="KW-1185">Reference proteome</keyword>
<gene>
    <name evidence="1" type="ORF">ACFO7U_10505</name>
</gene>
<accession>A0ABV9PQK5</accession>
<evidence type="ECO:0000313" key="1">
    <source>
        <dbReference type="EMBL" id="MFC4755210.1"/>
    </source>
</evidence>
<sequence>MNNGLPEPETQVDIVDGEGRFIGRVDFLWREFGVIGECDEFGKYLDGADAAEARCRLDVEKDRDARLMALGYRLIH</sequence>
<dbReference type="RefSeq" id="WP_344989390.1">
    <property type="nucleotide sequence ID" value="NZ_BAABCD010000008.1"/>
</dbReference>
<dbReference type="Proteomes" id="UP001595836">
    <property type="component" value="Unassembled WGS sequence"/>
</dbReference>
<name>A0ABV9PQK5_9ACTN</name>
<evidence type="ECO:0000313" key="2">
    <source>
        <dbReference type="Proteomes" id="UP001595836"/>
    </source>
</evidence>
<proteinExistence type="predicted"/>
<organism evidence="1 2">
    <name type="scientific">Dietzia aurantiaca</name>
    <dbReference type="NCBI Taxonomy" id="983873"/>
    <lineage>
        <taxon>Bacteria</taxon>
        <taxon>Bacillati</taxon>
        <taxon>Actinomycetota</taxon>
        <taxon>Actinomycetes</taxon>
        <taxon>Mycobacteriales</taxon>
        <taxon>Dietziaceae</taxon>
        <taxon>Dietzia</taxon>
    </lineage>
</organism>
<comment type="caution">
    <text evidence="1">The sequence shown here is derived from an EMBL/GenBank/DDBJ whole genome shotgun (WGS) entry which is preliminary data.</text>
</comment>
<dbReference type="EMBL" id="JBHSHP010000023">
    <property type="protein sequence ID" value="MFC4755210.1"/>
    <property type="molecule type" value="Genomic_DNA"/>
</dbReference>
<reference evidence="2" key="1">
    <citation type="journal article" date="2019" name="Int. J. Syst. Evol. Microbiol.">
        <title>The Global Catalogue of Microorganisms (GCM) 10K type strain sequencing project: providing services to taxonomists for standard genome sequencing and annotation.</title>
        <authorList>
            <consortium name="The Broad Institute Genomics Platform"/>
            <consortium name="The Broad Institute Genome Sequencing Center for Infectious Disease"/>
            <person name="Wu L."/>
            <person name="Ma J."/>
        </authorList>
    </citation>
    <scope>NUCLEOTIDE SEQUENCE [LARGE SCALE GENOMIC DNA]</scope>
    <source>
        <strain evidence="2">JCM 11882</strain>
    </source>
</reference>
<protein>
    <submittedName>
        <fullName evidence="1">Uncharacterized protein</fullName>
    </submittedName>
</protein>